<dbReference type="GO" id="GO:0009060">
    <property type="term" value="P:aerobic respiration"/>
    <property type="evidence" value="ECO:0007669"/>
    <property type="project" value="TreeGrafter"/>
</dbReference>
<evidence type="ECO:0000313" key="12">
    <source>
        <dbReference type="Proteomes" id="UP000217005"/>
    </source>
</evidence>
<evidence type="ECO:0000313" key="9">
    <source>
        <dbReference type="EMBL" id="OZI40223.1"/>
    </source>
</evidence>
<feature type="binding site" evidence="7">
    <location>
        <position position="132"/>
    </location>
    <ligand>
        <name>glyoxylate</name>
        <dbReference type="ChEBI" id="CHEBI:36655"/>
    </ligand>
</feature>
<dbReference type="Gene3D" id="3.20.20.70">
    <property type="entry name" value="Aldolase class I"/>
    <property type="match status" value="1"/>
</dbReference>
<evidence type="ECO:0000256" key="1">
    <source>
        <dbReference type="ARBA" id="ARBA00001917"/>
    </source>
</evidence>
<dbReference type="CDD" id="cd02809">
    <property type="entry name" value="alpha_hydroxyacid_oxid_FMN"/>
    <property type="match status" value="1"/>
</dbReference>
<dbReference type="SUPFAM" id="SSF51395">
    <property type="entry name" value="FMN-linked oxidoreductases"/>
    <property type="match status" value="1"/>
</dbReference>
<dbReference type="PANTHER" id="PTHR10578">
    <property type="entry name" value="S -2-HYDROXY-ACID OXIDASE-RELATED"/>
    <property type="match status" value="1"/>
</dbReference>
<feature type="active site" description="Proton acceptor" evidence="6">
    <location>
        <position position="280"/>
    </location>
</feature>
<dbReference type="InterPro" id="IPR012133">
    <property type="entry name" value="Alpha-hydoxy_acid_DH_FMN"/>
</dbReference>
<reference evidence="9 12" key="1">
    <citation type="submission" date="2017-05" db="EMBL/GenBank/DDBJ databases">
        <title>Complete and WGS of Bordetella genogroups.</title>
        <authorList>
            <person name="Spilker T."/>
            <person name="LiPuma J."/>
        </authorList>
    </citation>
    <scope>NUCLEOTIDE SEQUENCE [LARGE SCALE GENOMIC DNA]</scope>
    <source>
        <strain evidence="9 12">AU17610</strain>
    </source>
</reference>
<dbReference type="PROSITE" id="PS51349">
    <property type="entry name" value="FMN_HYDROXY_ACID_DH_2"/>
    <property type="match status" value="1"/>
</dbReference>
<dbReference type="NCBIfam" id="NF008398">
    <property type="entry name" value="PRK11197.1"/>
    <property type="match status" value="1"/>
</dbReference>
<dbReference type="PANTHER" id="PTHR10578:SF107">
    <property type="entry name" value="2-HYDROXYACID OXIDASE 1"/>
    <property type="match status" value="1"/>
</dbReference>
<feature type="binding site" evidence="7">
    <location>
        <position position="29"/>
    </location>
    <ligand>
        <name>glyoxylate</name>
        <dbReference type="ChEBI" id="CHEBI:36655"/>
    </ligand>
</feature>
<accession>A0A261SV95</accession>
<dbReference type="OrthoDB" id="8717062at2"/>
<feature type="binding site" evidence="7">
    <location>
        <position position="169"/>
    </location>
    <ligand>
        <name>glyoxylate</name>
        <dbReference type="ChEBI" id="CHEBI:36655"/>
    </ligand>
</feature>
<comment type="similarity">
    <text evidence="5">Belongs to the FMN-dependent alpha-hydroxy acid dehydrogenase family.</text>
</comment>
<comment type="caution">
    <text evidence="9">The sequence shown here is derived from an EMBL/GenBank/DDBJ whole genome shotgun (WGS) entry which is preliminary data.</text>
</comment>
<dbReference type="PIRSF" id="PIRSF000138">
    <property type="entry name" value="Al-hdrx_acd_dh"/>
    <property type="match status" value="1"/>
</dbReference>
<dbReference type="GO" id="GO:0010181">
    <property type="term" value="F:FMN binding"/>
    <property type="evidence" value="ECO:0007669"/>
    <property type="project" value="InterPro"/>
</dbReference>
<feature type="binding site" evidence="7">
    <location>
        <position position="278"/>
    </location>
    <ligand>
        <name>FMN</name>
        <dbReference type="ChEBI" id="CHEBI:58210"/>
    </ligand>
</feature>
<feature type="binding site" evidence="7">
    <location>
        <begin position="311"/>
        <end position="315"/>
    </location>
    <ligand>
        <name>FMN</name>
        <dbReference type="ChEBI" id="CHEBI:58210"/>
    </ligand>
</feature>
<evidence type="ECO:0000256" key="2">
    <source>
        <dbReference type="ARBA" id="ARBA00022630"/>
    </source>
</evidence>
<dbReference type="Proteomes" id="UP000217005">
    <property type="component" value="Unassembled WGS sequence"/>
</dbReference>
<dbReference type="EMBL" id="NEVL01000001">
    <property type="protein sequence ID" value="OZI40223.1"/>
    <property type="molecule type" value="Genomic_DNA"/>
</dbReference>
<feature type="binding site" evidence="7">
    <location>
        <begin position="334"/>
        <end position="335"/>
    </location>
    <ligand>
        <name>FMN</name>
        <dbReference type="ChEBI" id="CHEBI:58210"/>
    </ligand>
</feature>
<evidence type="ECO:0000256" key="4">
    <source>
        <dbReference type="ARBA" id="ARBA00023002"/>
    </source>
</evidence>
<dbReference type="RefSeq" id="WP_094824341.1">
    <property type="nucleotide sequence ID" value="NZ_NEVL01000001.1"/>
</dbReference>
<evidence type="ECO:0000256" key="7">
    <source>
        <dbReference type="PIRSR" id="PIRSR000138-2"/>
    </source>
</evidence>
<dbReference type="InterPro" id="IPR008259">
    <property type="entry name" value="FMN_hydac_DH_AS"/>
</dbReference>
<evidence type="ECO:0000256" key="3">
    <source>
        <dbReference type="ARBA" id="ARBA00022643"/>
    </source>
</evidence>
<keyword evidence="11" id="KW-1185">Reference proteome</keyword>
<keyword evidence="4 9" id="KW-0560">Oxidoreductase</keyword>
<dbReference type="PROSITE" id="PS00557">
    <property type="entry name" value="FMN_HYDROXY_ACID_DH_1"/>
    <property type="match status" value="1"/>
</dbReference>
<feature type="binding site" evidence="7">
    <location>
        <position position="134"/>
    </location>
    <ligand>
        <name>glyoxylate</name>
        <dbReference type="ChEBI" id="CHEBI:36655"/>
    </ligand>
</feature>
<dbReference type="GO" id="GO:0004459">
    <property type="term" value="F:L-lactate dehydrogenase (NAD+) activity"/>
    <property type="evidence" value="ECO:0007669"/>
    <property type="project" value="TreeGrafter"/>
</dbReference>
<comment type="cofactor">
    <cofactor evidence="1">
        <name>FMN</name>
        <dbReference type="ChEBI" id="CHEBI:58210"/>
    </cofactor>
</comment>
<sequence>MSQDLSKITCIEDLRVIAQKRVPRMFYDYADSGAWTEGTYRANQEDFQKIKLRQRVAVDMEGRSLRTTLVGSDAVMPLAIAPTGLTGMQHADGEMLAARAAADFGVPFTLSTMSICSIEDVAQATGKPFWFQLYVMRDREFCANLIDRAKAAGCSALVLTLDLQILGQRHKDIKNGLSTPPKPTLRNLINLATKPRWCMSMLGTKRRTFGNIVGHAKGVSDLSSLSAWTAEQFDPRLSWDDVKWIKDRWGGKLIIKGILDVEDAELAAQSGADALIVSNHGGRQLDGAQSSIEVLPSIAQAVGSRIEVLIDGGIRGGQDILKSVALGARGAMIGRAFLYGLGAYGQAGVTRALEILYKEMDVTMALCGRKHVSQIDRSLLVPGTYPT</sequence>
<feature type="binding site" evidence="7">
    <location>
        <position position="111"/>
    </location>
    <ligand>
        <name>FMN</name>
        <dbReference type="ChEBI" id="CHEBI:58210"/>
    </ligand>
</feature>
<dbReference type="EMBL" id="NEVR01000001">
    <property type="protein sequence ID" value="OZI68419.1"/>
    <property type="molecule type" value="Genomic_DNA"/>
</dbReference>
<feature type="domain" description="FMN hydroxy acid dehydrogenase" evidence="8">
    <location>
        <begin position="3"/>
        <end position="385"/>
    </location>
</feature>
<feature type="binding site" evidence="7">
    <location>
        <position position="280"/>
    </location>
    <ligand>
        <name>glyoxylate</name>
        <dbReference type="ChEBI" id="CHEBI:36655"/>
    </ligand>
</feature>
<feature type="binding site" evidence="7">
    <location>
        <begin position="82"/>
        <end position="84"/>
    </location>
    <ligand>
        <name>FMN</name>
        <dbReference type="ChEBI" id="CHEBI:58210"/>
    </ligand>
</feature>
<feature type="binding site" evidence="7">
    <location>
        <position position="256"/>
    </location>
    <ligand>
        <name>FMN</name>
        <dbReference type="ChEBI" id="CHEBI:58210"/>
    </ligand>
</feature>
<keyword evidence="2 7" id="KW-0285">Flavoprotein</keyword>
<dbReference type="Proteomes" id="UP000216354">
    <property type="component" value="Unassembled WGS sequence"/>
</dbReference>
<dbReference type="GO" id="GO:0004460">
    <property type="term" value="F:L-lactate dehydrogenase (cytochrome) activity"/>
    <property type="evidence" value="ECO:0007669"/>
    <property type="project" value="UniProtKB-EC"/>
</dbReference>
<evidence type="ECO:0000259" key="8">
    <source>
        <dbReference type="PROSITE" id="PS51349"/>
    </source>
</evidence>
<dbReference type="AlphaFoldDB" id="A0A261SV95"/>
<dbReference type="Pfam" id="PF01070">
    <property type="entry name" value="FMN_dh"/>
    <property type="match status" value="1"/>
</dbReference>
<feature type="binding site" evidence="7">
    <location>
        <position position="283"/>
    </location>
    <ligand>
        <name>glyoxylate</name>
        <dbReference type="ChEBI" id="CHEBI:36655"/>
    </ligand>
</feature>
<proteinExistence type="inferred from homology"/>
<dbReference type="InterPro" id="IPR037396">
    <property type="entry name" value="FMN_HAD"/>
</dbReference>
<dbReference type="InterPro" id="IPR013785">
    <property type="entry name" value="Aldolase_TIM"/>
</dbReference>
<evidence type="ECO:0000256" key="5">
    <source>
        <dbReference type="ARBA" id="ARBA00024042"/>
    </source>
</evidence>
<protein>
    <submittedName>
        <fullName evidence="9">Alpha-hydroxy-acid oxidizing enzyme</fullName>
        <ecNumber evidence="9">1.1.2.3</ecNumber>
    </submittedName>
</protein>
<dbReference type="GO" id="GO:0005886">
    <property type="term" value="C:plasma membrane"/>
    <property type="evidence" value="ECO:0007669"/>
    <property type="project" value="TreeGrafter"/>
</dbReference>
<gene>
    <name evidence="9" type="primary">lldD</name>
    <name evidence="10" type="ORF">CAL27_02855</name>
    <name evidence="9" type="ORF">CEG14_00180</name>
</gene>
<organism evidence="9 12">
    <name type="scientific">Bordetella genomosp. 1</name>
    <dbReference type="NCBI Taxonomy" id="1395607"/>
    <lineage>
        <taxon>Bacteria</taxon>
        <taxon>Pseudomonadati</taxon>
        <taxon>Pseudomonadota</taxon>
        <taxon>Betaproteobacteria</taxon>
        <taxon>Burkholderiales</taxon>
        <taxon>Alcaligenaceae</taxon>
        <taxon>Bordetella</taxon>
    </lineage>
</organism>
<reference evidence="10 11" key="2">
    <citation type="submission" date="2017-05" db="EMBL/GenBank/DDBJ databases">
        <title>Complete and WGS of Bordetella genogroups.</title>
        <authorList>
            <person name="Spilker T."/>
            <person name="Lipuma J."/>
        </authorList>
    </citation>
    <scope>NUCLEOTIDE SEQUENCE [LARGE SCALE GENOMIC DNA]</scope>
    <source>
        <strain evidence="10 11">AU9795</strain>
    </source>
</reference>
<dbReference type="FunFam" id="3.20.20.70:FF:000029">
    <property type="entry name" value="L-lactate dehydrogenase"/>
    <property type="match status" value="1"/>
</dbReference>
<evidence type="ECO:0000313" key="10">
    <source>
        <dbReference type="EMBL" id="OZI68419.1"/>
    </source>
</evidence>
<dbReference type="EC" id="1.1.2.3" evidence="9"/>
<feature type="binding site" evidence="7">
    <location>
        <position position="160"/>
    </location>
    <ligand>
        <name>FMN</name>
        <dbReference type="ChEBI" id="CHEBI:58210"/>
    </ligand>
</feature>
<evidence type="ECO:0000313" key="11">
    <source>
        <dbReference type="Proteomes" id="UP000216354"/>
    </source>
</evidence>
<name>A0A261SV95_9BORD</name>
<keyword evidence="3 7" id="KW-0288">FMN</keyword>
<dbReference type="InterPro" id="IPR000262">
    <property type="entry name" value="FMN-dep_DH"/>
</dbReference>
<evidence type="ECO:0000256" key="6">
    <source>
        <dbReference type="PIRSR" id="PIRSR000138-1"/>
    </source>
</evidence>